<dbReference type="PRINTS" id="PR00193">
    <property type="entry name" value="MYOSINHEAVY"/>
</dbReference>
<evidence type="ECO:0000313" key="8">
    <source>
        <dbReference type="EMBL" id="KAG5187977.1"/>
    </source>
</evidence>
<keyword evidence="1 6" id="KW-0547">Nucleotide-binding</keyword>
<dbReference type="SMART" id="SM00242">
    <property type="entry name" value="MYSc"/>
    <property type="match status" value="1"/>
</dbReference>
<evidence type="ECO:0000256" key="1">
    <source>
        <dbReference type="ARBA" id="ARBA00022741"/>
    </source>
</evidence>
<dbReference type="Gene3D" id="1.20.58.530">
    <property type="match status" value="1"/>
</dbReference>
<comment type="caution">
    <text evidence="8">The sequence shown here is derived from an EMBL/GenBank/DDBJ whole genome shotgun (WGS) entry which is preliminary data.</text>
</comment>
<keyword evidence="3 6" id="KW-0518">Myosin</keyword>
<protein>
    <submittedName>
        <fullName evidence="8">Myosin-like protein</fullName>
    </submittedName>
</protein>
<dbReference type="PANTHER" id="PTHR13140">
    <property type="entry name" value="MYOSIN"/>
    <property type="match status" value="1"/>
</dbReference>
<evidence type="ECO:0000256" key="4">
    <source>
        <dbReference type="ARBA" id="ARBA00023175"/>
    </source>
</evidence>
<dbReference type="InterPro" id="IPR036961">
    <property type="entry name" value="Kinesin_motor_dom_sf"/>
</dbReference>
<keyword evidence="4 6" id="KW-0505">Motor protein</keyword>
<dbReference type="InterPro" id="IPR027417">
    <property type="entry name" value="P-loop_NTPase"/>
</dbReference>
<dbReference type="PROSITE" id="PS51456">
    <property type="entry name" value="MYOSIN_MOTOR"/>
    <property type="match status" value="1"/>
</dbReference>
<dbReference type="GO" id="GO:0007015">
    <property type="term" value="P:actin filament organization"/>
    <property type="evidence" value="ECO:0007669"/>
    <property type="project" value="TreeGrafter"/>
</dbReference>
<evidence type="ECO:0000313" key="9">
    <source>
        <dbReference type="Proteomes" id="UP000664859"/>
    </source>
</evidence>
<dbReference type="Gene3D" id="1.20.120.720">
    <property type="entry name" value="Myosin VI head, motor domain, U50 subdomain"/>
    <property type="match status" value="1"/>
</dbReference>
<proteinExistence type="inferred from homology"/>
<feature type="non-terminal residue" evidence="8">
    <location>
        <position position="1"/>
    </location>
</feature>
<dbReference type="GO" id="GO:0016020">
    <property type="term" value="C:membrane"/>
    <property type="evidence" value="ECO:0007669"/>
    <property type="project" value="TreeGrafter"/>
</dbReference>
<feature type="domain" description="Myosin motor" evidence="7">
    <location>
        <begin position="73"/>
        <end position="851"/>
    </location>
</feature>
<dbReference type="PANTHER" id="PTHR13140:SF845">
    <property type="entry name" value="MYOSIN-LIKE PROTEIN"/>
    <property type="match status" value="1"/>
</dbReference>
<dbReference type="CDD" id="cd00124">
    <property type="entry name" value="MYSc"/>
    <property type="match status" value="1"/>
</dbReference>
<feature type="non-terminal residue" evidence="8">
    <location>
        <position position="1001"/>
    </location>
</feature>
<feature type="region of interest" description="Actin-binding" evidence="6">
    <location>
        <begin position="705"/>
        <end position="727"/>
    </location>
</feature>
<dbReference type="AlphaFoldDB" id="A0A836CJ42"/>
<dbReference type="Proteomes" id="UP000664859">
    <property type="component" value="Unassembled WGS sequence"/>
</dbReference>
<sequence length="1001" mass="108931">LQVGMKVWARGGPALWQEGTLVQKGMNAKGFVLTVQLDAGGTKEFTMTGKDEEEIEDLKLRNVAGQATVIEGANVKDLTTLTHLHEPAILASLNMRYKKDTIYTYTGPILLAVNPFKKLSLYSDEILQSYKEDGERRCFDPKYVDTMAPHVYALADKAYRNMTMPTTEYNMRSQSILVSGESGAGKTETCKIIMKYVAVLGNASGEGARLGEIENQVLQSNPILEAFGNARTVRNDNSSRFGKYIQILFSDLGKLFGASIRTFLLEKVRVVKQSALERNYHIFYALHAGATPDQRKHWDLKEPQAYTYTNQSGCYDRRDGVTDAAVFAELADAFATMGVTGAERGGCFDVIAAVLALGNIEFKDVPGAADDAAKAELAEAGGPFLATAARLLGTDEAAVVTALTSRQVTAGLNHQVTIYLEAEQAASARDALSKALYAALFTWIVKRTNKSLDRASNSESGSESPEASFATDKPFIGLLDIFGFEIFKENFFEQFLINYANEMLQQQFNDFVFRQEQEEYGVEQIEWMFISFPDNKDCLALIEVKPNGIIPTLDEQCLIGQPTDERFARELYKKCEGNARFALTSKMRADHAFQINHYAGAVTYSTAGMIEKNRDALAQEGVDVLLNSVNPFVALLGEIEAAPAGGGGGGGGGKTGGAAQRSAVAAGLKRMASRPGGALRPAGMGGARRSTIGAKSLGAQFKDSLAALVKAIGRTHPHYVRCVKPNDALVADRFDHERIAEQLRNAGVLEVVRVARAGFPVRLGVSEFVQRYGLLAPGALESAYRRSVMEADQERFVCRELIVAVLKLANGGSADVSKDFARACRDNGLQLGLTKVFFQQRAFNKVEKLRTAALAQAATKIQRQWRCYRLPERQEYLLRKGFAAPPPPPAEEERKPRQRPAGRIGLDQLLLRYRPSKAREAAFAAQLEALKSEYEARLLPVMSEIAALRAEADALRAKPARYVVVAAPLGGDVQAAAVAAALSAALEGAGARGAKTVSFEG</sequence>
<organism evidence="8 9">
    <name type="scientific">Tribonema minus</name>
    <dbReference type="NCBI Taxonomy" id="303371"/>
    <lineage>
        <taxon>Eukaryota</taxon>
        <taxon>Sar</taxon>
        <taxon>Stramenopiles</taxon>
        <taxon>Ochrophyta</taxon>
        <taxon>PX clade</taxon>
        <taxon>Xanthophyceae</taxon>
        <taxon>Tribonematales</taxon>
        <taxon>Tribonemataceae</taxon>
        <taxon>Tribonema</taxon>
    </lineage>
</organism>
<dbReference type="Gene3D" id="1.10.10.820">
    <property type="match status" value="1"/>
</dbReference>
<keyword evidence="5 6" id="KW-0009">Actin-binding</keyword>
<evidence type="ECO:0000256" key="5">
    <source>
        <dbReference type="ARBA" id="ARBA00023203"/>
    </source>
</evidence>
<evidence type="ECO:0000259" key="7">
    <source>
        <dbReference type="PROSITE" id="PS51456"/>
    </source>
</evidence>
<dbReference type="SUPFAM" id="SSF52540">
    <property type="entry name" value="P-loop containing nucleoside triphosphate hydrolases"/>
    <property type="match status" value="1"/>
</dbReference>
<accession>A0A836CJ42</accession>
<dbReference type="GO" id="GO:0005737">
    <property type="term" value="C:cytoplasm"/>
    <property type="evidence" value="ECO:0007669"/>
    <property type="project" value="TreeGrafter"/>
</dbReference>
<dbReference type="EMBL" id="JAFCMP010000079">
    <property type="protein sequence ID" value="KAG5187977.1"/>
    <property type="molecule type" value="Genomic_DNA"/>
</dbReference>
<reference evidence="8" key="1">
    <citation type="submission" date="2021-02" db="EMBL/GenBank/DDBJ databases">
        <title>First Annotated Genome of the Yellow-green Alga Tribonema minus.</title>
        <authorList>
            <person name="Mahan K.M."/>
        </authorList>
    </citation>
    <scope>NUCLEOTIDE SEQUENCE</scope>
    <source>
        <strain evidence="8">UTEX B ZZ1240</strain>
    </source>
</reference>
<comment type="similarity">
    <text evidence="6">Belongs to the TRAFAC class myosin-kinesin ATPase superfamily. Myosin family.</text>
</comment>
<name>A0A836CJ42_9STRA</name>
<keyword evidence="9" id="KW-1185">Reference proteome</keyword>
<dbReference type="Gene3D" id="1.20.5.4820">
    <property type="match status" value="1"/>
</dbReference>
<dbReference type="GO" id="GO:0000146">
    <property type="term" value="F:microfilament motor activity"/>
    <property type="evidence" value="ECO:0007669"/>
    <property type="project" value="TreeGrafter"/>
</dbReference>
<dbReference type="GO" id="GO:0005524">
    <property type="term" value="F:ATP binding"/>
    <property type="evidence" value="ECO:0007669"/>
    <property type="project" value="UniProtKB-UniRule"/>
</dbReference>
<dbReference type="OrthoDB" id="6108017at2759"/>
<dbReference type="GO" id="GO:0016459">
    <property type="term" value="C:myosin complex"/>
    <property type="evidence" value="ECO:0007669"/>
    <property type="project" value="UniProtKB-KW"/>
</dbReference>
<evidence type="ECO:0000256" key="2">
    <source>
        <dbReference type="ARBA" id="ARBA00022840"/>
    </source>
</evidence>
<evidence type="ECO:0000256" key="3">
    <source>
        <dbReference type="ARBA" id="ARBA00023123"/>
    </source>
</evidence>
<dbReference type="Pfam" id="PF00063">
    <property type="entry name" value="Myosin_head"/>
    <property type="match status" value="1"/>
</dbReference>
<feature type="binding site" evidence="6">
    <location>
        <begin position="180"/>
        <end position="187"/>
    </location>
    <ligand>
        <name>ATP</name>
        <dbReference type="ChEBI" id="CHEBI:30616"/>
    </ligand>
</feature>
<dbReference type="GO" id="GO:0051015">
    <property type="term" value="F:actin filament binding"/>
    <property type="evidence" value="ECO:0007669"/>
    <property type="project" value="TreeGrafter"/>
</dbReference>
<dbReference type="FunFam" id="1.10.10.820:FF:000001">
    <property type="entry name" value="Myosin heavy chain"/>
    <property type="match status" value="1"/>
</dbReference>
<evidence type="ECO:0000256" key="6">
    <source>
        <dbReference type="PROSITE-ProRule" id="PRU00782"/>
    </source>
</evidence>
<dbReference type="InterPro" id="IPR001609">
    <property type="entry name" value="Myosin_head_motor_dom-like"/>
</dbReference>
<gene>
    <name evidence="8" type="ORF">JKP88DRAFT_305954</name>
</gene>
<dbReference type="Gene3D" id="3.40.850.10">
    <property type="entry name" value="Kinesin motor domain"/>
    <property type="match status" value="1"/>
</dbReference>
<keyword evidence="2 6" id="KW-0067">ATP-binding</keyword>